<name>A0A8J2WLG9_9STRA</name>
<sequence>MTTATMLLALAAAATALPEDHPTCLAACAGLSCARFAPATCAMVERDLGCACAGCACLGRRLAAAAASNDTLLNETLLNSTALNASAASPAAADDDDDDGAPAGWSLTGTYVLLAVAAAVAAAAAKKRQEGPVDARAVAGCLAAVAVAVAVLLGQGVLEYEYEFLFDAGAMGKFEGLVPKAVPDTIQSKFFKKENYLGACGEGEFSDGLGIWLFVGFWPFLKNALVFGVCALVGRRGRAASLLKGLALLGKWSLVKVTAASCLFAMVNLDIKAVPPLNVQGFFVAQPRAGILALLIGVFASRLLTSALVAFPPGAPAPKKGRAAPPVVVDGVLLVVSLAAMVVVVAGLALPFVQRKWEMTYHLGPALPTIPMGGDEGTWTALGLLAESSKAPNVANAGLAAGVAAVLKVVCVFF</sequence>
<feature type="chain" id="PRO_5035284086" description="Cation/H+ exchanger domain-containing protein" evidence="2">
    <location>
        <begin position="17"/>
        <end position="414"/>
    </location>
</feature>
<accession>A0A8J2WLG9</accession>
<keyword evidence="1" id="KW-0812">Transmembrane</keyword>
<dbReference type="EMBL" id="CAKKNE010000004">
    <property type="protein sequence ID" value="CAH0372855.1"/>
    <property type="molecule type" value="Genomic_DNA"/>
</dbReference>
<dbReference type="Proteomes" id="UP000789595">
    <property type="component" value="Unassembled WGS sequence"/>
</dbReference>
<keyword evidence="1" id="KW-1133">Transmembrane helix</keyword>
<keyword evidence="4" id="KW-1185">Reference proteome</keyword>
<feature type="non-terminal residue" evidence="3">
    <location>
        <position position="1"/>
    </location>
</feature>
<protein>
    <recommendedName>
        <fullName evidence="5">Cation/H+ exchanger domain-containing protein</fullName>
    </recommendedName>
</protein>
<feature type="transmembrane region" description="Helical" evidence="1">
    <location>
        <begin position="211"/>
        <end position="234"/>
    </location>
</feature>
<comment type="caution">
    <text evidence="3">The sequence shown here is derived from an EMBL/GenBank/DDBJ whole genome shotgun (WGS) entry which is preliminary data.</text>
</comment>
<keyword evidence="2" id="KW-0732">Signal</keyword>
<proteinExistence type="predicted"/>
<reference evidence="3" key="1">
    <citation type="submission" date="2021-11" db="EMBL/GenBank/DDBJ databases">
        <authorList>
            <consortium name="Genoscope - CEA"/>
            <person name="William W."/>
        </authorList>
    </citation>
    <scope>NUCLEOTIDE SEQUENCE</scope>
</reference>
<feature type="transmembrane region" description="Helical" evidence="1">
    <location>
        <begin position="332"/>
        <end position="353"/>
    </location>
</feature>
<feature type="transmembrane region" description="Helical" evidence="1">
    <location>
        <begin position="137"/>
        <end position="158"/>
    </location>
</feature>
<evidence type="ECO:0008006" key="5">
    <source>
        <dbReference type="Google" id="ProtNLM"/>
    </source>
</evidence>
<keyword evidence="1" id="KW-0472">Membrane</keyword>
<dbReference type="AlphaFoldDB" id="A0A8J2WLG9"/>
<feature type="transmembrane region" description="Helical" evidence="1">
    <location>
        <begin position="103"/>
        <end position="125"/>
    </location>
</feature>
<feature type="signal peptide" evidence="2">
    <location>
        <begin position="1"/>
        <end position="16"/>
    </location>
</feature>
<organism evidence="3 4">
    <name type="scientific">Pelagomonas calceolata</name>
    <dbReference type="NCBI Taxonomy" id="35677"/>
    <lineage>
        <taxon>Eukaryota</taxon>
        <taxon>Sar</taxon>
        <taxon>Stramenopiles</taxon>
        <taxon>Ochrophyta</taxon>
        <taxon>Pelagophyceae</taxon>
        <taxon>Pelagomonadales</taxon>
        <taxon>Pelagomonadaceae</taxon>
        <taxon>Pelagomonas</taxon>
    </lineage>
</organism>
<evidence type="ECO:0000256" key="2">
    <source>
        <dbReference type="SAM" id="SignalP"/>
    </source>
</evidence>
<evidence type="ECO:0000313" key="3">
    <source>
        <dbReference type="EMBL" id="CAH0372855.1"/>
    </source>
</evidence>
<feature type="transmembrane region" description="Helical" evidence="1">
    <location>
        <begin position="289"/>
        <end position="311"/>
    </location>
</feature>
<gene>
    <name evidence="3" type="ORF">PECAL_4P00120</name>
</gene>
<evidence type="ECO:0000313" key="4">
    <source>
        <dbReference type="Proteomes" id="UP000789595"/>
    </source>
</evidence>
<evidence type="ECO:0000256" key="1">
    <source>
        <dbReference type="SAM" id="Phobius"/>
    </source>
</evidence>